<dbReference type="PANTHER" id="PTHR44688">
    <property type="entry name" value="DNA-BINDING TRANSCRIPTIONAL ACTIVATOR DEVR_DOSR"/>
    <property type="match status" value="1"/>
</dbReference>
<dbReference type="InterPro" id="IPR000792">
    <property type="entry name" value="Tscrpt_reg_LuxR_C"/>
</dbReference>
<name>A0AA41UJ44_9BACT</name>
<keyword evidence="1" id="KW-0805">Transcription regulation</keyword>
<dbReference type="Gene3D" id="1.10.10.10">
    <property type="entry name" value="Winged helix-like DNA-binding domain superfamily/Winged helix DNA-binding domain"/>
    <property type="match status" value="1"/>
</dbReference>
<proteinExistence type="predicted"/>
<dbReference type="PANTHER" id="PTHR44688:SF16">
    <property type="entry name" value="DNA-BINDING TRANSCRIPTIONAL ACTIVATOR DEVR_DOSR"/>
    <property type="match status" value="1"/>
</dbReference>
<evidence type="ECO:0000313" key="8">
    <source>
        <dbReference type="EMBL" id="MCJ8501480.1"/>
    </source>
</evidence>
<dbReference type="InterPro" id="IPR011006">
    <property type="entry name" value="CheY-like_superfamily"/>
</dbReference>
<keyword evidence="4" id="KW-0597">Phosphoprotein</keyword>
<dbReference type="GO" id="GO:0000160">
    <property type="term" value="P:phosphorelay signal transduction system"/>
    <property type="evidence" value="ECO:0007669"/>
    <property type="project" value="InterPro"/>
</dbReference>
<keyword evidence="9" id="KW-1185">Reference proteome</keyword>
<evidence type="ECO:0000259" key="6">
    <source>
        <dbReference type="PROSITE" id="PS50043"/>
    </source>
</evidence>
<dbReference type="PROSITE" id="PS50043">
    <property type="entry name" value="HTH_LUXR_2"/>
    <property type="match status" value="1"/>
</dbReference>
<keyword evidence="5" id="KW-0175">Coiled coil</keyword>
<dbReference type="SUPFAM" id="SSF52172">
    <property type="entry name" value="CheY-like"/>
    <property type="match status" value="1"/>
</dbReference>
<protein>
    <submittedName>
        <fullName evidence="8">Response regulator</fullName>
    </submittedName>
</protein>
<keyword evidence="3" id="KW-0804">Transcription</keyword>
<reference evidence="8" key="1">
    <citation type="submission" date="2022-04" db="EMBL/GenBank/DDBJ databases">
        <title>Desulfatitalea alkaliphila sp. nov., a novel anaerobic sulfate-reducing bacterium isolated from terrestrial mud volcano, Taman Peninsula, Russia.</title>
        <authorList>
            <person name="Khomyakova M.A."/>
            <person name="Merkel A.Y."/>
            <person name="Slobodkin A.I."/>
        </authorList>
    </citation>
    <scope>NUCLEOTIDE SEQUENCE</scope>
    <source>
        <strain evidence="8">M08but</strain>
    </source>
</reference>
<evidence type="ECO:0000256" key="2">
    <source>
        <dbReference type="ARBA" id="ARBA00023125"/>
    </source>
</evidence>
<dbReference type="GO" id="GO:0006355">
    <property type="term" value="P:regulation of DNA-templated transcription"/>
    <property type="evidence" value="ECO:0007669"/>
    <property type="project" value="InterPro"/>
</dbReference>
<comment type="caution">
    <text evidence="8">The sequence shown here is derived from an EMBL/GenBank/DDBJ whole genome shotgun (WGS) entry which is preliminary data.</text>
</comment>
<organism evidence="8 9">
    <name type="scientific">Desulfatitalea alkaliphila</name>
    <dbReference type="NCBI Taxonomy" id="2929485"/>
    <lineage>
        <taxon>Bacteria</taxon>
        <taxon>Pseudomonadati</taxon>
        <taxon>Thermodesulfobacteriota</taxon>
        <taxon>Desulfobacteria</taxon>
        <taxon>Desulfobacterales</taxon>
        <taxon>Desulfosarcinaceae</taxon>
        <taxon>Desulfatitalea</taxon>
    </lineage>
</organism>
<dbReference type="SUPFAM" id="SSF46894">
    <property type="entry name" value="C-terminal effector domain of the bipartite response regulators"/>
    <property type="match status" value="1"/>
</dbReference>
<gene>
    <name evidence="8" type="ORF">MRX98_12915</name>
</gene>
<dbReference type="Pfam" id="PF00196">
    <property type="entry name" value="GerE"/>
    <property type="match status" value="1"/>
</dbReference>
<dbReference type="GO" id="GO:0003677">
    <property type="term" value="F:DNA binding"/>
    <property type="evidence" value="ECO:0007669"/>
    <property type="project" value="UniProtKB-KW"/>
</dbReference>
<dbReference type="AlphaFoldDB" id="A0AA41UJ44"/>
<dbReference type="SMART" id="SM00421">
    <property type="entry name" value="HTH_LUXR"/>
    <property type="match status" value="1"/>
</dbReference>
<dbReference type="PROSITE" id="PS50110">
    <property type="entry name" value="RESPONSE_REGULATORY"/>
    <property type="match status" value="1"/>
</dbReference>
<sequence length="323" mass="35643">MKTPAGNAVRRPDGPIHIGGARILLVDDDPAICRLVTRMLAAAGHHCKSAADARAAEALMAQTAFDLILCDITLPGDSGLDLLDRIKADDPDMAIVMLTGLDSLQTAQLAFTLGADGYLLKPFDKNELLIQVAGALQRRALTTENRLYREQLESLVAQRTAQLQAANARLTENEAALKAKAVELQDINTALEVLLKRSEAVKIELEQHLSANTRKVVQPYLRKIAALGLTRQQQAYMDLVQDALSRMVSPLIRHLDGLQVPLTPAEMEVAHLIRQGRRTKEIAELLHLSVNTIVTHRYRIRKKLGLLRKKTNLHVALQGLEKQ</sequence>
<keyword evidence="2" id="KW-0238">DNA-binding</keyword>
<evidence type="ECO:0000256" key="5">
    <source>
        <dbReference type="SAM" id="Coils"/>
    </source>
</evidence>
<dbReference type="SMART" id="SM00448">
    <property type="entry name" value="REC"/>
    <property type="match status" value="1"/>
</dbReference>
<evidence type="ECO:0000256" key="1">
    <source>
        <dbReference type="ARBA" id="ARBA00023015"/>
    </source>
</evidence>
<dbReference type="CDD" id="cd06170">
    <property type="entry name" value="LuxR_C_like"/>
    <property type="match status" value="1"/>
</dbReference>
<evidence type="ECO:0000256" key="4">
    <source>
        <dbReference type="PROSITE-ProRule" id="PRU00169"/>
    </source>
</evidence>
<evidence type="ECO:0000256" key="3">
    <source>
        <dbReference type="ARBA" id="ARBA00023163"/>
    </source>
</evidence>
<feature type="domain" description="Response regulatory" evidence="7">
    <location>
        <begin position="22"/>
        <end position="136"/>
    </location>
</feature>
<dbReference type="CDD" id="cd00156">
    <property type="entry name" value="REC"/>
    <property type="match status" value="1"/>
</dbReference>
<accession>A0AA41UJ44</accession>
<dbReference type="PRINTS" id="PR00038">
    <property type="entry name" value="HTHLUXR"/>
</dbReference>
<dbReference type="EMBL" id="JALJRB010000014">
    <property type="protein sequence ID" value="MCJ8501480.1"/>
    <property type="molecule type" value="Genomic_DNA"/>
</dbReference>
<dbReference type="InterPro" id="IPR016032">
    <property type="entry name" value="Sig_transdc_resp-reg_C-effctor"/>
</dbReference>
<dbReference type="InterPro" id="IPR001789">
    <property type="entry name" value="Sig_transdc_resp-reg_receiver"/>
</dbReference>
<dbReference type="Gene3D" id="3.40.50.2300">
    <property type="match status" value="1"/>
</dbReference>
<evidence type="ECO:0000313" key="9">
    <source>
        <dbReference type="Proteomes" id="UP001165427"/>
    </source>
</evidence>
<dbReference type="InterPro" id="IPR036388">
    <property type="entry name" value="WH-like_DNA-bd_sf"/>
</dbReference>
<dbReference type="RefSeq" id="WP_246909243.1">
    <property type="nucleotide sequence ID" value="NZ_JALJRB010000014.1"/>
</dbReference>
<dbReference type="Proteomes" id="UP001165427">
    <property type="component" value="Unassembled WGS sequence"/>
</dbReference>
<feature type="coiled-coil region" evidence="5">
    <location>
        <begin position="138"/>
        <end position="187"/>
    </location>
</feature>
<dbReference type="PROSITE" id="PS00622">
    <property type="entry name" value="HTH_LUXR_1"/>
    <property type="match status" value="1"/>
</dbReference>
<evidence type="ECO:0000259" key="7">
    <source>
        <dbReference type="PROSITE" id="PS50110"/>
    </source>
</evidence>
<feature type="domain" description="HTH luxR-type" evidence="6">
    <location>
        <begin position="255"/>
        <end position="320"/>
    </location>
</feature>
<feature type="modified residue" description="4-aspartylphosphate" evidence="4">
    <location>
        <position position="71"/>
    </location>
</feature>
<dbReference type="Pfam" id="PF00072">
    <property type="entry name" value="Response_reg"/>
    <property type="match status" value="1"/>
</dbReference>